<name>S8CTU8_9LAMI</name>
<dbReference type="Pfam" id="PF17035">
    <property type="entry name" value="BET"/>
    <property type="match status" value="1"/>
</dbReference>
<gene>
    <name evidence="6" type="ORF">M569_04485</name>
</gene>
<dbReference type="Gene3D" id="1.20.920.10">
    <property type="entry name" value="Bromodomain-like"/>
    <property type="match status" value="1"/>
</dbReference>
<dbReference type="PRINTS" id="PR00503">
    <property type="entry name" value="BROMODOMAIN"/>
</dbReference>
<feature type="domain" description="NET" evidence="5">
    <location>
        <begin position="186"/>
        <end position="268"/>
    </location>
</feature>
<feature type="region of interest" description="Disordered" evidence="3">
    <location>
        <begin position="514"/>
        <end position="543"/>
    </location>
</feature>
<dbReference type="PROSITE" id="PS50014">
    <property type="entry name" value="BROMODOMAIN_2"/>
    <property type="match status" value="1"/>
</dbReference>
<evidence type="ECO:0000313" key="7">
    <source>
        <dbReference type="Proteomes" id="UP000015453"/>
    </source>
</evidence>
<feature type="compositionally biased region" description="Basic residues" evidence="3">
    <location>
        <begin position="1"/>
        <end position="11"/>
    </location>
</feature>
<dbReference type="InterPro" id="IPR001487">
    <property type="entry name" value="Bromodomain"/>
</dbReference>
<evidence type="ECO:0008006" key="8">
    <source>
        <dbReference type="Google" id="ProtNLM"/>
    </source>
</evidence>
<accession>S8CTU8</accession>
<comment type="caution">
    <text evidence="6">The sequence shown here is derived from an EMBL/GenBank/DDBJ whole genome shotgun (WGS) entry which is preliminary data.</text>
</comment>
<dbReference type="InterPro" id="IPR038336">
    <property type="entry name" value="NET_sf"/>
</dbReference>
<protein>
    <recommendedName>
        <fullName evidence="8">Bromo domain-containing protein</fullName>
    </recommendedName>
</protein>
<organism evidence="6 7">
    <name type="scientific">Genlisea aurea</name>
    <dbReference type="NCBI Taxonomy" id="192259"/>
    <lineage>
        <taxon>Eukaryota</taxon>
        <taxon>Viridiplantae</taxon>
        <taxon>Streptophyta</taxon>
        <taxon>Embryophyta</taxon>
        <taxon>Tracheophyta</taxon>
        <taxon>Spermatophyta</taxon>
        <taxon>Magnoliopsida</taxon>
        <taxon>eudicotyledons</taxon>
        <taxon>Gunneridae</taxon>
        <taxon>Pentapetalae</taxon>
        <taxon>asterids</taxon>
        <taxon>lamiids</taxon>
        <taxon>Lamiales</taxon>
        <taxon>Lentibulariaceae</taxon>
        <taxon>Genlisea</taxon>
    </lineage>
</organism>
<feature type="domain" description="Bromo" evidence="4">
    <location>
        <begin position="57"/>
        <end position="129"/>
    </location>
</feature>
<evidence type="ECO:0000259" key="4">
    <source>
        <dbReference type="PROSITE" id="PS50014"/>
    </source>
</evidence>
<reference evidence="6 7" key="1">
    <citation type="journal article" date="2013" name="BMC Genomics">
        <title>The miniature genome of a carnivorous plant Genlisea aurea contains a low number of genes and short non-coding sequences.</title>
        <authorList>
            <person name="Leushkin E.V."/>
            <person name="Sutormin R.A."/>
            <person name="Nabieva E.R."/>
            <person name="Penin A.A."/>
            <person name="Kondrashov A.S."/>
            <person name="Logacheva M.D."/>
        </authorList>
    </citation>
    <scope>NUCLEOTIDE SEQUENCE [LARGE SCALE GENOMIC DNA]</scope>
</reference>
<proteinExistence type="predicted"/>
<feature type="region of interest" description="Disordered" evidence="3">
    <location>
        <begin position="1"/>
        <end position="24"/>
    </location>
</feature>
<evidence type="ECO:0000256" key="3">
    <source>
        <dbReference type="SAM" id="MobiDB-lite"/>
    </source>
</evidence>
<dbReference type="Proteomes" id="UP000015453">
    <property type="component" value="Unassembled WGS sequence"/>
</dbReference>
<feature type="region of interest" description="Disordered" evidence="3">
    <location>
        <begin position="381"/>
        <end position="421"/>
    </location>
</feature>
<evidence type="ECO:0000256" key="1">
    <source>
        <dbReference type="ARBA" id="ARBA00023117"/>
    </source>
</evidence>
<feature type="non-terminal residue" evidence="6">
    <location>
        <position position="1"/>
    </location>
</feature>
<feature type="compositionally biased region" description="Polar residues" evidence="3">
    <location>
        <begin position="524"/>
        <end position="535"/>
    </location>
</feature>
<feature type="region of interest" description="Disordered" evidence="3">
    <location>
        <begin position="305"/>
        <end position="356"/>
    </location>
</feature>
<dbReference type="SUPFAM" id="SSF47370">
    <property type="entry name" value="Bromodomain"/>
    <property type="match status" value="1"/>
</dbReference>
<evidence type="ECO:0000256" key="2">
    <source>
        <dbReference type="PROSITE-ProRule" id="PRU00035"/>
    </source>
</evidence>
<dbReference type="Gene3D" id="1.20.1270.220">
    <property type="match status" value="1"/>
</dbReference>
<feature type="compositionally biased region" description="Low complexity" evidence="3">
    <location>
        <begin position="332"/>
        <end position="344"/>
    </location>
</feature>
<dbReference type="PROSITE" id="PS51525">
    <property type="entry name" value="NET"/>
    <property type="match status" value="1"/>
</dbReference>
<keyword evidence="1 2" id="KW-0103">Bromodomain</keyword>
<dbReference type="OrthoDB" id="21449at2759"/>
<dbReference type="SMART" id="SM00297">
    <property type="entry name" value="BROMO"/>
    <property type="match status" value="1"/>
</dbReference>
<dbReference type="PANTHER" id="PTHR46136:SF33">
    <property type="entry name" value="TRANSCRIPTION FACTOR GTE10"/>
    <property type="match status" value="1"/>
</dbReference>
<evidence type="ECO:0000259" key="5">
    <source>
        <dbReference type="PROSITE" id="PS51525"/>
    </source>
</evidence>
<keyword evidence="7" id="KW-1185">Reference proteome</keyword>
<dbReference type="InterPro" id="IPR052442">
    <property type="entry name" value="Env_Response_Regulator"/>
</dbReference>
<dbReference type="PANTHER" id="PTHR46136">
    <property type="entry name" value="TRANSCRIPTION FACTOR GTE8"/>
    <property type="match status" value="1"/>
</dbReference>
<dbReference type="Pfam" id="PF00439">
    <property type="entry name" value="Bromodomain"/>
    <property type="match status" value="1"/>
</dbReference>
<dbReference type="EMBL" id="AUSU01001745">
    <property type="protein sequence ID" value="EPS70275.1"/>
    <property type="molecule type" value="Genomic_DNA"/>
</dbReference>
<dbReference type="InterPro" id="IPR027353">
    <property type="entry name" value="NET_dom"/>
</dbReference>
<sequence length="543" mass="60806">ISLPVGKKKGFPGRNGGRSKVGSLSAKKNELVKQGLQRTGNFDLIMKQCEALLSRLWSQDSQGIFKQPVDIVQLGIPDYFNFIKHPMDFGTIRKKFRSNQYSKPVEFASDVRLTFSNAMTYNPKGHAVHTLAETLSQNFELRWKAIEKKIAPIADESTASVAGVVEPGNNTYAPPPTVPKVSSLETAFKGDQNVMMTDEEKHRLSSELYALVDELPENIITFLKESTVGSGQETTDEFEIDFDNLSDGILLTLRRLIDNYLLEKQKRNLKAEPSKIEVFFFPFFLASLFIFYYVAAEEEVDVVGNDPPPVSSSPPENEDKDDARGAGGGRLSKSSSSESSSSSSGENAPPERQVSPEKLYRAALLRGRFADIIIKAQENSIEKGNRPDPEKLKLEREELERRRKEEKARLQAEAKAAEEARRKAELEAAAEAKRKRELEREAARQALQQMEKTVDINEGSQFIEDFDMLASAPDEQLQSLIAELDPKDEENDVLGSFKFQGNSNPLEQLGLYMKNEDEDEEVETQSVLLDNTSNDPPEEGEID</sequence>
<evidence type="ECO:0000313" key="6">
    <source>
        <dbReference type="EMBL" id="EPS70275.1"/>
    </source>
</evidence>
<dbReference type="AlphaFoldDB" id="S8CTU8"/>
<dbReference type="InterPro" id="IPR036427">
    <property type="entry name" value="Bromodomain-like_sf"/>
</dbReference>